<feature type="region of interest" description="Disordered" evidence="1">
    <location>
        <begin position="26"/>
        <end position="56"/>
    </location>
</feature>
<evidence type="ECO:0000313" key="2">
    <source>
        <dbReference type="EMBL" id="GMH11391.1"/>
    </source>
</evidence>
<dbReference type="Proteomes" id="UP001279734">
    <property type="component" value="Unassembled WGS sequence"/>
</dbReference>
<dbReference type="AlphaFoldDB" id="A0AAD3SIM5"/>
<keyword evidence="3" id="KW-1185">Reference proteome</keyword>
<evidence type="ECO:0000313" key="3">
    <source>
        <dbReference type="Proteomes" id="UP001279734"/>
    </source>
</evidence>
<protein>
    <submittedName>
        <fullName evidence="2">Uncharacterized protein</fullName>
    </submittedName>
</protein>
<gene>
    <name evidence="2" type="ORF">Nepgr_013232</name>
</gene>
<comment type="caution">
    <text evidence="2">The sequence shown here is derived from an EMBL/GenBank/DDBJ whole genome shotgun (WGS) entry which is preliminary data.</text>
</comment>
<evidence type="ECO:0000256" key="1">
    <source>
        <dbReference type="SAM" id="MobiDB-lite"/>
    </source>
</evidence>
<organism evidence="2 3">
    <name type="scientific">Nepenthes gracilis</name>
    <name type="common">Slender pitcher plant</name>
    <dbReference type="NCBI Taxonomy" id="150966"/>
    <lineage>
        <taxon>Eukaryota</taxon>
        <taxon>Viridiplantae</taxon>
        <taxon>Streptophyta</taxon>
        <taxon>Embryophyta</taxon>
        <taxon>Tracheophyta</taxon>
        <taxon>Spermatophyta</taxon>
        <taxon>Magnoliopsida</taxon>
        <taxon>eudicotyledons</taxon>
        <taxon>Gunneridae</taxon>
        <taxon>Pentapetalae</taxon>
        <taxon>Caryophyllales</taxon>
        <taxon>Nepenthaceae</taxon>
        <taxon>Nepenthes</taxon>
    </lineage>
</organism>
<dbReference type="EMBL" id="BSYO01000011">
    <property type="protein sequence ID" value="GMH11391.1"/>
    <property type="molecule type" value="Genomic_DNA"/>
</dbReference>
<reference evidence="2" key="1">
    <citation type="submission" date="2023-05" db="EMBL/GenBank/DDBJ databases">
        <title>Nepenthes gracilis genome sequencing.</title>
        <authorList>
            <person name="Fukushima K."/>
        </authorList>
    </citation>
    <scope>NUCLEOTIDE SEQUENCE</scope>
    <source>
        <strain evidence="2">SING2019-196</strain>
    </source>
</reference>
<sequence length="304" mass="33651">MLSAKLVRSLILGDTISNPLLLPTHANRHSHHHADDDDDDDNDEGTVGGHGHHGRRAKTKTPILVFLPTRELIKDTYRLAAIARDIGMDLYPNASLSHIIFSWSSTAPSPKSSSSSSSSSSCRPSFSSSSTTTSSLWASLPNDAAPLPFPSLSTASVSLLRFFVSLSKGLFKLVFIDCDARLDFEPNNEKFSTWDCSPLSLVSRVWGQRVDSMDGFSRVLAGQGWTLFRTNNKRLSDSGEDPKFSGVNSVYLFRKMDSNRVRARGASGEGRIRELRLPPLDFKNVPLRILQYILLMTDDIFYLA</sequence>
<accession>A0AAD3SIM5</accession>
<proteinExistence type="predicted"/>
<name>A0AAD3SIM5_NEPGR</name>